<protein>
    <submittedName>
        <fullName evidence="4">P-loop containing nucleoside triphosphate hydrolase protein</fullName>
    </submittedName>
</protein>
<dbReference type="KEGG" id="csl:COCSUDRAFT_28337"/>
<dbReference type="EMBL" id="AGSI01000005">
    <property type="protein sequence ID" value="EIE24741.1"/>
    <property type="molecule type" value="Genomic_DNA"/>
</dbReference>
<accession>I0Z272</accession>
<keyword evidence="4" id="KW-0378">Hydrolase</keyword>
<dbReference type="InterPro" id="IPR003593">
    <property type="entry name" value="AAA+_ATPase"/>
</dbReference>
<dbReference type="InterPro" id="IPR003439">
    <property type="entry name" value="ABC_transporter-like_ATP-bd"/>
</dbReference>
<dbReference type="GeneID" id="17042742"/>
<dbReference type="InterPro" id="IPR027417">
    <property type="entry name" value="P-loop_NTPase"/>
</dbReference>
<keyword evidence="2" id="KW-0067">ATP-binding</keyword>
<dbReference type="AlphaFoldDB" id="I0Z272"/>
<gene>
    <name evidence="4" type="ORF">COCSUDRAFT_28337</name>
</gene>
<dbReference type="Gene3D" id="3.40.50.300">
    <property type="entry name" value="P-loop containing nucleotide triphosphate hydrolases"/>
    <property type="match status" value="1"/>
</dbReference>
<dbReference type="PROSITE" id="PS50893">
    <property type="entry name" value="ABC_TRANSPORTER_2"/>
    <property type="match status" value="1"/>
</dbReference>
<dbReference type="SUPFAM" id="SSF52540">
    <property type="entry name" value="P-loop containing nucleoside triphosphate hydrolases"/>
    <property type="match status" value="1"/>
</dbReference>
<dbReference type="OrthoDB" id="6512918at2759"/>
<evidence type="ECO:0000256" key="2">
    <source>
        <dbReference type="ARBA" id="ARBA00022840"/>
    </source>
</evidence>
<dbReference type="PANTHER" id="PTHR43158:SF12">
    <property type="entry name" value="ABC TRANSPORTER FAMILY PROTEIN"/>
    <property type="match status" value="1"/>
</dbReference>
<dbReference type="STRING" id="574566.I0Z272"/>
<name>I0Z272_COCSC</name>
<dbReference type="SMART" id="SM00382">
    <property type="entry name" value="AAA"/>
    <property type="match status" value="1"/>
</dbReference>
<keyword evidence="5" id="KW-1185">Reference proteome</keyword>
<feature type="domain" description="ABC transporter" evidence="3">
    <location>
        <begin position="10"/>
        <end position="253"/>
    </location>
</feature>
<dbReference type="eggNOG" id="KOG2355">
    <property type="taxonomic scope" value="Eukaryota"/>
</dbReference>
<evidence type="ECO:0000256" key="1">
    <source>
        <dbReference type="ARBA" id="ARBA00022741"/>
    </source>
</evidence>
<reference evidence="4 5" key="1">
    <citation type="journal article" date="2012" name="Genome Biol.">
        <title>The genome of the polar eukaryotic microalga coccomyxa subellipsoidea reveals traits of cold adaptation.</title>
        <authorList>
            <person name="Blanc G."/>
            <person name="Agarkova I."/>
            <person name="Grimwood J."/>
            <person name="Kuo A."/>
            <person name="Brueggeman A."/>
            <person name="Dunigan D."/>
            <person name="Gurnon J."/>
            <person name="Ladunga I."/>
            <person name="Lindquist E."/>
            <person name="Lucas S."/>
            <person name="Pangilinan J."/>
            <person name="Proschold T."/>
            <person name="Salamov A."/>
            <person name="Schmutz J."/>
            <person name="Weeks D."/>
            <person name="Yamada T."/>
            <person name="Claverie J.M."/>
            <person name="Grigoriev I."/>
            <person name="Van Etten J."/>
            <person name="Lomsadze A."/>
            <person name="Borodovsky M."/>
        </authorList>
    </citation>
    <scope>NUCLEOTIDE SEQUENCE [LARGE SCALE GENOMIC DNA]</scope>
    <source>
        <strain evidence="4 5">C-169</strain>
    </source>
</reference>
<comment type="caution">
    <text evidence="4">The sequence shown here is derived from an EMBL/GenBank/DDBJ whole genome shotgun (WGS) entry which is preliminary data.</text>
</comment>
<evidence type="ECO:0000259" key="3">
    <source>
        <dbReference type="PROSITE" id="PS50893"/>
    </source>
</evidence>
<dbReference type="Proteomes" id="UP000007264">
    <property type="component" value="Unassembled WGS sequence"/>
</dbReference>
<dbReference type="PANTHER" id="PTHR43158">
    <property type="entry name" value="SKFA PEPTIDE EXPORT ATP-BINDING PROTEIN SKFE"/>
    <property type="match status" value="1"/>
</dbReference>
<keyword evidence="1" id="KW-0547">Nucleotide-binding</keyword>
<dbReference type="RefSeq" id="XP_005649285.1">
    <property type="nucleotide sequence ID" value="XM_005649228.1"/>
</dbReference>
<dbReference type="GO" id="GO:0005524">
    <property type="term" value="F:ATP binding"/>
    <property type="evidence" value="ECO:0007669"/>
    <property type="project" value="UniProtKB-KW"/>
</dbReference>
<dbReference type="Pfam" id="PF00005">
    <property type="entry name" value="ABC_tran"/>
    <property type="match status" value="1"/>
</dbReference>
<organism evidence="4 5">
    <name type="scientific">Coccomyxa subellipsoidea (strain C-169)</name>
    <name type="common">Green microalga</name>
    <dbReference type="NCBI Taxonomy" id="574566"/>
    <lineage>
        <taxon>Eukaryota</taxon>
        <taxon>Viridiplantae</taxon>
        <taxon>Chlorophyta</taxon>
        <taxon>core chlorophytes</taxon>
        <taxon>Trebouxiophyceae</taxon>
        <taxon>Trebouxiophyceae incertae sedis</taxon>
        <taxon>Coccomyxaceae</taxon>
        <taxon>Coccomyxa</taxon>
        <taxon>Coccomyxa subellipsoidea</taxon>
    </lineage>
</organism>
<proteinExistence type="predicted"/>
<evidence type="ECO:0000313" key="4">
    <source>
        <dbReference type="EMBL" id="EIE24741.1"/>
    </source>
</evidence>
<dbReference type="GO" id="GO:0016887">
    <property type="term" value="F:ATP hydrolysis activity"/>
    <property type="evidence" value="ECO:0007669"/>
    <property type="project" value="InterPro"/>
</dbReference>
<evidence type="ECO:0000313" key="5">
    <source>
        <dbReference type="Proteomes" id="UP000007264"/>
    </source>
</evidence>
<sequence length="254" mass="28174">MSEEENSPVLETCDLDFSYPDIDGRPIPGVPPVVQNMSIRIPRGARCLLLGSNGAGKTTLLKVLGGKHMVPKESITVLGVPPFHNTDLTASGRLSYLGGNWERDIAFAGYSIPMQGDISALQMIESLPGVDPTRRAKIMQVLDVDPDWRMHRVSDGQRRRVQICLGLLKPPEVLLLDEITVDLDVLARADLLDFLKEESEQRGTGIIYATHIFDGLERWPTHIMFLSGGRLKVWSKAEDIPELANDQLLQLAEK</sequence>